<dbReference type="EMBL" id="CAJOBI010070664">
    <property type="protein sequence ID" value="CAF4456500.1"/>
    <property type="molecule type" value="Genomic_DNA"/>
</dbReference>
<name>A0A8S2WQX0_9BILA</name>
<protein>
    <submittedName>
        <fullName evidence="2">Uncharacterized protein</fullName>
    </submittedName>
</protein>
<dbReference type="EMBL" id="CAJOBJ010074843">
    <property type="protein sequence ID" value="CAF4475934.1"/>
    <property type="molecule type" value="Genomic_DNA"/>
</dbReference>
<evidence type="ECO:0000313" key="4">
    <source>
        <dbReference type="Proteomes" id="UP000676336"/>
    </source>
</evidence>
<dbReference type="Proteomes" id="UP000681720">
    <property type="component" value="Unassembled WGS sequence"/>
</dbReference>
<dbReference type="Proteomes" id="UP000681967">
    <property type="component" value="Unassembled WGS sequence"/>
</dbReference>
<evidence type="ECO:0000313" key="3">
    <source>
        <dbReference type="EMBL" id="CAF4475934.1"/>
    </source>
</evidence>
<dbReference type="AlphaFoldDB" id="A0A8S2WQX0"/>
<organism evidence="2 4">
    <name type="scientific">Rotaria magnacalcarata</name>
    <dbReference type="NCBI Taxonomy" id="392030"/>
    <lineage>
        <taxon>Eukaryota</taxon>
        <taxon>Metazoa</taxon>
        <taxon>Spiralia</taxon>
        <taxon>Gnathifera</taxon>
        <taxon>Rotifera</taxon>
        <taxon>Eurotatoria</taxon>
        <taxon>Bdelloidea</taxon>
        <taxon>Philodinida</taxon>
        <taxon>Philodinidae</taxon>
        <taxon>Rotaria</taxon>
    </lineage>
</organism>
<reference evidence="2" key="1">
    <citation type="submission" date="2021-02" db="EMBL/GenBank/DDBJ databases">
        <authorList>
            <person name="Nowell W R."/>
        </authorList>
    </citation>
    <scope>NUCLEOTIDE SEQUENCE</scope>
</reference>
<accession>A0A8S2WQX0</accession>
<evidence type="ECO:0000313" key="2">
    <source>
        <dbReference type="EMBL" id="CAF4456500.1"/>
    </source>
</evidence>
<evidence type="ECO:0000313" key="1">
    <source>
        <dbReference type="EMBL" id="CAF4348431.1"/>
    </source>
</evidence>
<dbReference type="Proteomes" id="UP000676336">
    <property type="component" value="Unassembled WGS sequence"/>
</dbReference>
<dbReference type="EMBL" id="CAJOBH010044795">
    <property type="protein sequence ID" value="CAF4348431.1"/>
    <property type="molecule type" value="Genomic_DNA"/>
</dbReference>
<sequence>LLTTTYQLKERIKIMNEQEQQMMCISPNGDLRSKKENYENFFIQRRIRELEQELKHLRSQLIPSSSSDDL</sequence>
<feature type="non-terminal residue" evidence="2">
    <location>
        <position position="1"/>
    </location>
</feature>
<comment type="caution">
    <text evidence="2">The sequence shown here is derived from an EMBL/GenBank/DDBJ whole genome shotgun (WGS) entry which is preliminary data.</text>
</comment>
<gene>
    <name evidence="1" type="ORF">BYL167_LOCUS29401</name>
    <name evidence="3" type="ORF">GIL414_LOCUS33570</name>
    <name evidence="2" type="ORF">SMN809_LOCUS32959</name>
</gene>
<proteinExistence type="predicted"/>